<dbReference type="Pfam" id="PF00271">
    <property type="entry name" value="Helicase_C"/>
    <property type="match status" value="1"/>
</dbReference>
<comment type="caution">
    <text evidence="2">The sequence shown here is derived from an EMBL/GenBank/DDBJ whole genome shotgun (WGS) entry which is preliminary data.</text>
</comment>
<dbReference type="PANTHER" id="PTHR14074">
    <property type="entry name" value="HELICASE WITH DEATH DOMAIN-RELATED"/>
    <property type="match status" value="1"/>
</dbReference>
<dbReference type="PANTHER" id="PTHR14074:SF16">
    <property type="entry name" value="ANTIVIRAL INNATE IMMUNE RESPONSE RECEPTOR RIG-I"/>
    <property type="match status" value="1"/>
</dbReference>
<dbReference type="Gene3D" id="3.40.50.300">
    <property type="entry name" value="P-loop containing nucleotide triphosphate hydrolases"/>
    <property type="match status" value="1"/>
</dbReference>
<protein>
    <submittedName>
        <fullName evidence="2">Uncharacterized protein</fullName>
    </submittedName>
</protein>
<proteinExistence type="predicted"/>
<sequence>MTKILNFVAASESEFGWISPVCLVGHCKSDDESMTMAQQSNILSNFRQGKTNVMVATSVAEEGIDIPSCNLVVRMEPAQTVIKFVQARGRARYTRSHYVIMCCDALDDEEQVLKLVERESDMQKVLDDLDVSHVAENCWIRECSAKEPEPLLALDPRSHDHTHLAIGSEQTVHGPIEVNMDDLVQTQATVKQKFTDGKCLFETMVRLVQCPNELGRVPLMRVATGMFSLLGRRSPFEVDKQVWFSADNRRCFMWKVVAPLCNLCKLKVLHVNWTDEFDAKLGPCKMLGPQTRLQLRRCETR</sequence>
<dbReference type="InterPro" id="IPR001650">
    <property type="entry name" value="Helicase_C-like"/>
</dbReference>
<dbReference type="SUPFAM" id="SSF52540">
    <property type="entry name" value="P-loop containing nucleoside triphosphate hydrolases"/>
    <property type="match status" value="1"/>
</dbReference>
<dbReference type="EMBL" id="CAXAMN010002281">
    <property type="protein sequence ID" value="CAK8998927.1"/>
    <property type="molecule type" value="Genomic_DNA"/>
</dbReference>
<gene>
    <name evidence="1" type="ORF">CCMP2556_LOCUS2569</name>
    <name evidence="2" type="ORF">CCMP2556_LOCUS5456</name>
</gene>
<name>A0ABP0IA98_9DINO</name>
<organism evidence="2 3">
    <name type="scientific">Durusdinium trenchii</name>
    <dbReference type="NCBI Taxonomy" id="1381693"/>
    <lineage>
        <taxon>Eukaryota</taxon>
        <taxon>Sar</taxon>
        <taxon>Alveolata</taxon>
        <taxon>Dinophyceae</taxon>
        <taxon>Suessiales</taxon>
        <taxon>Symbiodiniaceae</taxon>
        <taxon>Durusdinium</taxon>
    </lineage>
</organism>
<evidence type="ECO:0000313" key="1">
    <source>
        <dbReference type="EMBL" id="CAK8991721.1"/>
    </source>
</evidence>
<dbReference type="InterPro" id="IPR051363">
    <property type="entry name" value="RLR_Helicase"/>
</dbReference>
<accession>A0ABP0IA98</accession>
<dbReference type="Proteomes" id="UP001642484">
    <property type="component" value="Unassembled WGS sequence"/>
</dbReference>
<dbReference type="InterPro" id="IPR027417">
    <property type="entry name" value="P-loop_NTPase"/>
</dbReference>
<dbReference type="PROSITE" id="PS51194">
    <property type="entry name" value="HELICASE_CTER"/>
    <property type="match status" value="1"/>
</dbReference>
<dbReference type="EMBL" id="CAXAMN010000991">
    <property type="protein sequence ID" value="CAK8991721.1"/>
    <property type="molecule type" value="Genomic_DNA"/>
</dbReference>
<evidence type="ECO:0000313" key="2">
    <source>
        <dbReference type="EMBL" id="CAK8998927.1"/>
    </source>
</evidence>
<keyword evidence="3" id="KW-1185">Reference proteome</keyword>
<reference evidence="2 3" key="1">
    <citation type="submission" date="2024-02" db="EMBL/GenBank/DDBJ databases">
        <authorList>
            <person name="Chen Y."/>
            <person name="Shah S."/>
            <person name="Dougan E. K."/>
            <person name="Thang M."/>
            <person name="Chan C."/>
        </authorList>
    </citation>
    <scope>NUCLEOTIDE SEQUENCE [LARGE SCALE GENOMIC DNA]</scope>
</reference>
<evidence type="ECO:0000313" key="3">
    <source>
        <dbReference type="Proteomes" id="UP001642484"/>
    </source>
</evidence>
<dbReference type="SMART" id="SM00490">
    <property type="entry name" value="HELICc"/>
    <property type="match status" value="1"/>
</dbReference>